<dbReference type="Gene3D" id="1.10.3720.10">
    <property type="entry name" value="MetI-like"/>
    <property type="match status" value="1"/>
</dbReference>
<dbReference type="GO" id="GO:0005886">
    <property type="term" value="C:plasma membrane"/>
    <property type="evidence" value="ECO:0007669"/>
    <property type="project" value="UniProtKB-SubCell"/>
</dbReference>
<proteinExistence type="inferred from homology"/>
<dbReference type="InterPro" id="IPR051393">
    <property type="entry name" value="ABC_transporter_permease"/>
</dbReference>
<evidence type="ECO:0000256" key="3">
    <source>
        <dbReference type="ARBA" id="ARBA00022475"/>
    </source>
</evidence>
<reference evidence="9 10" key="1">
    <citation type="submission" date="2015-07" db="EMBL/GenBank/DDBJ databases">
        <title>Genome sequence of Levilinea saccharolytica DSM 16555.</title>
        <authorList>
            <person name="Hemp J."/>
            <person name="Ward L.M."/>
            <person name="Pace L.A."/>
            <person name="Fischer W.W."/>
        </authorList>
    </citation>
    <scope>NUCLEOTIDE SEQUENCE [LARGE SCALE GENOMIC DNA]</scope>
    <source>
        <strain evidence="9 10">KIBI-1</strain>
    </source>
</reference>
<evidence type="ECO:0000256" key="4">
    <source>
        <dbReference type="ARBA" id="ARBA00022692"/>
    </source>
</evidence>
<accession>A0A0P6XXN5</accession>
<dbReference type="STRING" id="229921.ADN01_11395"/>
<dbReference type="PANTHER" id="PTHR30193">
    <property type="entry name" value="ABC TRANSPORTER PERMEASE PROTEIN"/>
    <property type="match status" value="1"/>
</dbReference>
<keyword evidence="6 7" id="KW-0472">Membrane</keyword>
<feature type="transmembrane region" description="Helical" evidence="7">
    <location>
        <begin position="213"/>
        <end position="233"/>
    </location>
</feature>
<dbReference type="SUPFAM" id="SSF160964">
    <property type="entry name" value="MalF N-terminal region-like"/>
    <property type="match status" value="1"/>
</dbReference>
<keyword evidence="5 7" id="KW-1133">Transmembrane helix</keyword>
<evidence type="ECO:0000256" key="1">
    <source>
        <dbReference type="ARBA" id="ARBA00004651"/>
    </source>
</evidence>
<dbReference type="GO" id="GO:0055085">
    <property type="term" value="P:transmembrane transport"/>
    <property type="evidence" value="ECO:0007669"/>
    <property type="project" value="InterPro"/>
</dbReference>
<dbReference type="PANTHER" id="PTHR30193:SF37">
    <property type="entry name" value="INNER MEMBRANE ABC TRANSPORTER PERMEASE PROTEIN YCJO"/>
    <property type="match status" value="1"/>
</dbReference>
<feature type="transmembrane region" description="Helical" evidence="7">
    <location>
        <begin position="169"/>
        <end position="192"/>
    </location>
</feature>
<evidence type="ECO:0000259" key="8">
    <source>
        <dbReference type="PROSITE" id="PS50928"/>
    </source>
</evidence>
<dbReference type="PROSITE" id="PS50928">
    <property type="entry name" value="ABC_TM1"/>
    <property type="match status" value="1"/>
</dbReference>
<keyword evidence="2 7" id="KW-0813">Transport</keyword>
<dbReference type="InterPro" id="IPR035906">
    <property type="entry name" value="MetI-like_sf"/>
</dbReference>
<sequence>MNRPKKSRFNYGYYFVAPFVVGFLLFGLYPVYNTIALSFTDTTLMSAKSNFVGLANFKRLFADSVFMTAVKNTWLLWVLNFIPQLGIAMLLSVWFTSTRLKLKAVGVWRMLFYLPNLLMPAAIAALFFSLFSFYGPVNQFMVRAGFIPEAIDYLRNPTVARALVVFIQWWMWFGQTTIILMAGMTSISVQVYEAALVDGATSFQMFRYITLPLIKPVTIYILVTSLVGGMQMFDIPMLLTDGRGSPANSILTNNILMYMKFRSSKGHIGAAASVGVLVFIMTTICSLLIFYLLRDKDANLEEAED</sequence>
<dbReference type="RefSeq" id="WP_062417657.1">
    <property type="nucleotide sequence ID" value="NZ_DF967974.1"/>
</dbReference>
<feature type="transmembrane region" description="Helical" evidence="7">
    <location>
        <begin position="74"/>
        <end position="95"/>
    </location>
</feature>
<dbReference type="SUPFAM" id="SSF161098">
    <property type="entry name" value="MetI-like"/>
    <property type="match status" value="1"/>
</dbReference>
<protein>
    <submittedName>
        <fullName evidence="9">Sugar ABC transporter permease</fullName>
    </submittedName>
</protein>
<dbReference type="PATRIC" id="fig|229921.5.peg.1501"/>
<evidence type="ECO:0000256" key="7">
    <source>
        <dbReference type="RuleBase" id="RU363032"/>
    </source>
</evidence>
<evidence type="ECO:0000256" key="6">
    <source>
        <dbReference type="ARBA" id="ARBA00023136"/>
    </source>
</evidence>
<comment type="caution">
    <text evidence="9">The sequence shown here is derived from an EMBL/GenBank/DDBJ whole genome shotgun (WGS) entry which is preliminary data.</text>
</comment>
<organism evidence="9 10">
    <name type="scientific">Levilinea saccharolytica</name>
    <dbReference type="NCBI Taxonomy" id="229921"/>
    <lineage>
        <taxon>Bacteria</taxon>
        <taxon>Bacillati</taxon>
        <taxon>Chloroflexota</taxon>
        <taxon>Anaerolineae</taxon>
        <taxon>Anaerolineales</taxon>
        <taxon>Anaerolineaceae</taxon>
        <taxon>Levilinea</taxon>
    </lineage>
</organism>
<dbReference type="AlphaFoldDB" id="A0A0P6XXN5"/>
<evidence type="ECO:0000256" key="5">
    <source>
        <dbReference type="ARBA" id="ARBA00022989"/>
    </source>
</evidence>
<comment type="similarity">
    <text evidence="7">Belongs to the binding-protein-dependent transport system permease family.</text>
</comment>
<dbReference type="Proteomes" id="UP000050501">
    <property type="component" value="Unassembled WGS sequence"/>
</dbReference>
<comment type="subcellular location">
    <subcellularLocation>
        <location evidence="1 7">Cell membrane</location>
        <topology evidence="1 7">Multi-pass membrane protein</topology>
    </subcellularLocation>
</comment>
<feature type="transmembrane region" description="Helical" evidence="7">
    <location>
        <begin position="107"/>
        <end position="134"/>
    </location>
</feature>
<dbReference type="InterPro" id="IPR000515">
    <property type="entry name" value="MetI-like"/>
</dbReference>
<keyword evidence="10" id="KW-1185">Reference proteome</keyword>
<feature type="transmembrane region" description="Helical" evidence="7">
    <location>
        <begin position="12"/>
        <end position="32"/>
    </location>
</feature>
<dbReference type="OrthoDB" id="9785347at2"/>
<evidence type="ECO:0000313" key="9">
    <source>
        <dbReference type="EMBL" id="KPL80723.1"/>
    </source>
</evidence>
<feature type="transmembrane region" description="Helical" evidence="7">
    <location>
        <begin position="268"/>
        <end position="293"/>
    </location>
</feature>
<gene>
    <name evidence="9" type="ORF">ADN01_11395</name>
</gene>
<dbReference type="CDD" id="cd06261">
    <property type="entry name" value="TM_PBP2"/>
    <property type="match status" value="1"/>
</dbReference>
<name>A0A0P6XXN5_9CHLR</name>
<dbReference type="EMBL" id="LGCM01000039">
    <property type="protein sequence ID" value="KPL80723.1"/>
    <property type="molecule type" value="Genomic_DNA"/>
</dbReference>
<feature type="domain" description="ABC transmembrane type-1" evidence="8">
    <location>
        <begin position="70"/>
        <end position="289"/>
    </location>
</feature>
<keyword evidence="3" id="KW-1003">Cell membrane</keyword>
<evidence type="ECO:0000313" key="10">
    <source>
        <dbReference type="Proteomes" id="UP000050501"/>
    </source>
</evidence>
<dbReference type="Pfam" id="PF00528">
    <property type="entry name" value="BPD_transp_1"/>
    <property type="match status" value="1"/>
</dbReference>
<evidence type="ECO:0000256" key="2">
    <source>
        <dbReference type="ARBA" id="ARBA00022448"/>
    </source>
</evidence>
<keyword evidence="4 7" id="KW-0812">Transmembrane</keyword>